<evidence type="ECO:0000256" key="1">
    <source>
        <dbReference type="SAM" id="MobiDB-lite"/>
    </source>
</evidence>
<dbReference type="AlphaFoldDB" id="A0A1G7H361"/>
<organism evidence="2 3">
    <name type="scientific">Paracoccus isoporae</name>
    <dbReference type="NCBI Taxonomy" id="591205"/>
    <lineage>
        <taxon>Bacteria</taxon>
        <taxon>Pseudomonadati</taxon>
        <taxon>Pseudomonadota</taxon>
        <taxon>Alphaproteobacteria</taxon>
        <taxon>Rhodobacterales</taxon>
        <taxon>Paracoccaceae</taxon>
        <taxon>Paracoccus</taxon>
    </lineage>
</organism>
<dbReference type="EMBL" id="FNAH01000017">
    <property type="protein sequence ID" value="SDE94744.1"/>
    <property type="molecule type" value="Genomic_DNA"/>
</dbReference>
<protein>
    <submittedName>
        <fullName evidence="2">Lipoic acid synthetase</fullName>
    </submittedName>
</protein>
<accession>A0A1G7H361</accession>
<gene>
    <name evidence="2" type="ORF">SAMN05421538_1172</name>
</gene>
<feature type="compositionally biased region" description="Basic and acidic residues" evidence="1">
    <location>
        <begin position="11"/>
        <end position="26"/>
    </location>
</feature>
<dbReference type="Proteomes" id="UP000199344">
    <property type="component" value="Unassembled WGS sequence"/>
</dbReference>
<proteinExistence type="predicted"/>
<evidence type="ECO:0000313" key="2">
    <source>
        <dbReference type="EMBL" id="SDE94744.1"/>
    </source>
</evidence>
<feature type="region of interest" description="Disordered" evidence="1">
    <location>
        <begin position="1"/>
        <end position="26"/>
    </location>
</feature>
<keyword evidence="3" id="KW-1185">Reference proteome</keyword>
<dbReference type="STRING" id="591205.SAMN05421538_1172"/>
<name>A0A1G7H361_9RHOB</name>
<sequence length="57" mass="6590">MPRDLTIPGQRHPEKAHRPETARQPKPEWIRVKTSTSAGYRATRARVILPMVKGMRK</sequence>
<evidence type="ECO:0000313" key="3">
    <source>
        <dbReference type="Proteomes" id="UP000199344"/>
    </source>
</evidence>
<reference evidence="2 3" key="1">
    <citation type="submission" date="2016-10" db="EMBL/GenBank/DDBJ databases">
        <authorList>
            <person name="de Groot N.N."/>
        </authorList>
    </citation>
    <scope>NUCLEOTIDE SEQUENCE [LARGE SCALE GENOMIC DNA]</scope>
    <source>
        <strain evidence="2 3">DSM 22220</strain>
    </source>
</reference>